<dbReference type="Proteomes" id="UP000023435">
    <property type="component" value="Unassembled WGS sequence"/>
</dbReference>
<gene>
    <name evidence="2" type="ORF">AZ78_0653</name>
</gene>
<accession>A0A108U5U8</accession>
<feature type="region of interest" description="Disordered" evidence="1">
    <location>
        <begin position="1"/>
        <end position="45"/>
    </location>
</feature>
<reference evidence="2 3" key="1">
    <citation type="journal article" date="2014" name="Genome Announc.">
        <title>Draft Genome Sequence of Lysobacter capsici AZ78, a Bacterium Antagonistic to Plant-Pathogenic Oomycetes.</title>
        <authorList>
            <person name="Puopolo G."/>
            <person name="Sonego P."/>
            <person name="Engelen K."/>
            <person name="Pertot I."/>
        </authorList>
    </citation>
    <scope>NUCLEOTIDE SEQUENCE [LARGE SCALE GENOMIC DNA]</scope>
    <source>
        <strain evidence="2 3">AZ78</strain>
    </source>
</reference>
<keyword evidence="3" id="KW-1185">Reference proteome</keyword>
<feature type="compositionally biased region" description="Basic and acidic residues" evidence="1">
    <location>
        <begin position="30"/>
        <end position="45"/>
    </location>
</feature>
<evidence type="ECO:0000313" key="2">
    <source>
        <dbReference type="EMBL" id="KWS03107.1"/>
    </source>
</evidence>
<organism evidence="2 3">
    <name type="scientific">Lysobacter capsici AZ78</name>
    <dbReference type="NCBI Taxonomy" id="1444315"/>
    <lineage>
        <taxon>Bacteria</taxon>
        <taxon>Pseudomonadati</taxon>
        <taxon>Pseudomonadota</taxon>
        <taxon>Gammaproteobacteria</taxon>
        <taxon>Lysobacterales</taxon>
        <taxon>Lysobacteraceae</taxon>
        <taxon>Lysobacter</taxon>
    </lineage>
</organism>
<protein>
    <submittedName>
        <fullName evidence="2">Uncharacterized protein</fullName>
    </submittedName>
</protein>
<sequence length="45" mass="4725">MGHGGIALAAKGSDPVRDIGKTDLQQNTDAVRDRSGVRDSGEPEF</sequence>
<comment type="caution">
    <text evidence="2">The sequence shown here is derived from an EMBL/GenBank/DDBJ whole genome shotgun (WGS) entry which is preliminary data.</text>
</comment>
<dbReference type="EMBL" id="JAJA02000001">
    <property type="protein sequence ID" value="KWS03107.1"/>
    <property type="molecule type" value="Genomic_DNA"/>
</dbReference>
<evidence type="ECO:0000313" key="3">
    <source>
        <dbReference type="Proteomes" id="UP000023435"/>
    </source>
</evidence>
<evidence type="ECO:0000256" key="1">
    <source>
        <dbReference type="SAM" id="MobiDB-lite"/>
    </source>
</evidence>
<proteinExistence type="predicted"/>
<dbReference type="AlphaFoldDB" id="A0A108U5U8"/>
<name>A0A108U5U8_9GAMM</name>